<keyword evidence="5" id="KW-1185">Reference proteome</keyword>
<evidence type="ECO:0000256" key="2">
    <source>
        <dbReference type="SAM" id="MobiDB-lite"/>
    </source>
</evidence>
<gene>
    <name evidence="4" type="ORF">HUT08_00515</name>
</gene>
<feature type="region of interest" description="Disordered" evidence="2">
    <location>
        <begin position="34"/>
        <end position="57"/>
    </location>
</feature>
<name>A0A7H8N1A8_9ACTN</name>
<proteinExistence type="predicted"/>
<dbReference type="InterPro" id="IPR022385">
    <property type="entry name" value="Rhs_assc_core"/>
</dbReference>
<dbReference type="AlphaFoldDB" id="A0A7H8N1A8"/>
<dbReference type="PANTHER" id="PTHR32305:SF15">
    <property type="entry name" value="PROTEIN RHSA-RELATED"/>
    <property type="match status" value="1"/>
</dbReference>
<dbReference type="RefSeq" id="WP_176159971.1">
    <property type="nucleotide sequence ID" value="NZ_CP054929.1"/>
</dbReference>
<accession>A0A7H8N1A8</accession>
<dbReference type="NCBIfam" id="TIGR03696">
    <property type="entry name" value="Rhs_assc_core"/>
    <property type="match status" value="1"/>
</dbReference>
<dbReference type="PANTHER" id="PTHR32305">
    <property type="match status" value="1"/>
</dbReference>
<dbReference type="InterPro" id="IPR050708">
    <property type="entry name" value="T6SS_VgrG/RHS"/>
</dbReference>
<evidence type="ECO:0000256" key="1">
    <source>
        <dbReference type="ARBA" id="ARBA00022737"/>
    </source>
</evidence>
<sequence>MTRGGHQFYYLTDATGSVIGLTDHEGRLTHSYAYGPTGLPRTTSTEKTPQPYQYAGTYKDPTGLYKMGARYYDPHTARFTQPDPSGQETNPYLYATADPINHTDPQGLFAWGGYAQECAPVVCSPRRSTWRRV</sequence>
<keyword evidence="1" id="KW-0677">Repeat</keyword>
<dbReference type="InterPro" id="IPR056823">
    <property type="entry name" value="TEN-like_YD-shell"/>
</dbReference>
<dbReference type="Proteomes" id="UP000509303">
    <property type="component" value="Chromosome"/>
</dbReference>
<evidence type="ECO:0000259" key="3">
    <source>
        <dbReference type="Pfam" id="PF25023"/>
    </source>
</evidence>
<reference evidence="4 5" key="1">
    <citation type="submission" date="2020-06" db="EMBL/GenBank/DDBJ databases">
        <title>Genome mining for natural products.</title>
        <authorList>
            <person name="Zhang B."/>
            <person name="Shi J."/>
            <person name="Ge H."/>
        </authorList>
    </citation>
    <scope>NUCLEOTIDE SEQUENCE [LARGE SCALE GENOMIC DNA]</scope>
    <source>
        <strain evidence="4 5">NA00687</strain>
    </source>
</reference>
<dbReference type="Pfam" id="PF25023">
    <property type="entry name" value="TEN_YD-shell"/>
    <property type="match status" value="1"/>
</dbReference>
<dbReference type="EMBL" id="CP054929">
    <property type="protein sequence ID" value="QKW48274.1"/>
    <property type="molecule type" value="Genomic_DNA"/>
</dbReference>
<organism evidence="4 5">
    <name type="scientific">Streptomyces buecherae</name>
    <dbReference type="NCBI Taxonomy" id="2763006"/>
    <lineage>
        <taxon>Bacteria</taxon>
        <taxon>Bacillati</taxon>
        <taxon>Actinomycetota</taxon>
        <taxon>Actinomycetes</taxon>
        <taxon>Kitasatosporales</taxon>
        <taxon>Streptomycetaceae</taxon>
        <taxon>Streptomyces</taxon>
    </lineage>
</organism>
<dbReference type="Gene3D" id="2.180.10.10">
    <property type="entry name" value="RHS repeat-associated core"/>
    <property type="match status" value="1"/>
</dbReference>
<feature type="compositionally biased region" description="Polar residues" evidence="2">
    <location>
        <begin position="40"/>
        <end position="51"/>
    </location>
</feature>
<protein>
    <submittedName>
        <fullName evidence="4">RHS repeat-associated core domain-containing protein</fullName>
    </submittedName>
</protein>
<evidence type="ECO:0000313" key="4">
    <source>
        <dbReference type="EMBL" id="QKW48274.1"/>
    </source>
</evidence>
<evidence type="ECO:0000313" key="5">
    <source>
        <dbReference type="Proteomes" id="UP000509303"/>
    </source>
</evidence>
<feature type="domain" description="Teneurin-like YD-shell" evidence="3">
    <location>
        <begin position="1"/>
        <end position="86"/>
    </location>
</feature>